<dbReference type="InterPro" id="IPR003593">
    <property type="entry name" value="AAA+_ATPase"/>
</dbReference>
<evidence type="ECO:0000259" key="3">
    <source>
        <dbReference type="PROSITE" id="PS50893"/>
    </source>
</evidence>
<dbReference type="InterPro" id="IPR003439">
    <property type="entry name" value="ABC_transporter-like_ATP-bd"/>
</dbReference>
<gene>
    <name evidence="4" type="ORF">JQS30_06940</name>
</gene>
<organism evidence="4 5">
    <name type="scientific">Natronoglycomyces albus</name>
    <dbReference type="NCBI Taxonomy" id="2811108"/>
    <lineage>
        <taxon>Bacteria</taxon>
        <taxon>Bacillati</taxon>
        <taxon>Actinomycetota</taxon>
        <taxon>Actinomycetes</taxon>
        <taxon>Glycomycetales</taxon>
        <taxon>Glycomycetaceae</taxon>
        <taxon>Natronoglycomyces</taxon>
    </lineage>
</organism>
<protein>
    <submittedName>
        <fullName evidence="4">ABC transporter ATP-binding protein</fullName>
    </submittedName>
</protein>
<dbReference type="GO" id="GO:0016887">
    <property type="term" value="F:ATP hydrolysis activity"/>
    <property type="evidence" value="ECO:0007669"/>
    <property type="project" value="InterPro"/>
</dbReference>
<evidence type="ECO:0000256" key="1">
    <source>
        <dbReference type="ARBA" id="ARBA00022741"/>
    </source>
</evidence>
<accession>A0A895XMP2</accession>
<feature type="domain" description="ABC transporter" evidence="3">
    <location>
        <begin position="5"/>
        <end position="229"/>
    </location>
</feature>
<dbReference type="InterPro" id="IPR027417">
    <property type="entry name" value="P-loop_NTPase"/>
</dbReference>
<evidence type="ECO:0000313" key="4">
    <source>
        <dbReference type="EMBL" id="QSB06624.1"/>
    </source>
</evidence>
<dbReference type="SUPFAM" id="SSF52540">
    <property type="entry name" value="P-loop containing nucleoside triphosphate hydrolases"/>
    <property type="match status" value="1"/>
</dbReference>
<evidence type="ECO:0000256" key="2">
    <source>
        <dbReference type="ARBA" id="ARBA00022840"/>
    </source>
</evidence>
<proteinExistence type="predicted"/>
<dbReference type="KEGG" id="nav:JQS30_06940"/>
<keyword evidence="2 4" id="KW-0067">ATP-binding</keyword>
<dbReference type="GO" id="GO:0005524">
    <property type="term" value="F:ATP binding"/>
    <property type="evidence" value="ECO:0007669"/>
    <property type="project" value="UniProtKB-KW"/>
</dbReference>
<sequence length="291" mass="32115">MSMSVSVRDLTLKYGDTEALSKVSFDLEPGKIYGLLGRNGAGKTTLMSVIAAFRRATEGQVLLDGKVGWENADLLSRVCLIREGGDFIDSDKLRDVFDVAQLRPSWDSEYAEKLVDKFAVDSSKRIDALSRGQRSIVAGIVGLASRADLTMFDEVHLGMDAPTRYDFYQELLADYLENPRTIVLSTHLIDEVAKYLEEVLIIHRGELLRHDTAEKLQTMGASLTGPARAVDEVTDGLEVLASQQLGSTKQVTVSERLDPQRRKQAAASGIEMGPVGLQDLFIHLTRNTSRE</sequence>
<dbReference type="Pfam" id="PF00005">
    <property type="entry name" value="ABC_tran"/>
    <property type="match status" value="1"/>
</dbReference>
<dbReference type="EMBL" id="CP070496">
    <property type="protein sequence ID" value="QSB06624.1"/>
    <property type="molecule type" value="Genomic_DNA"/>
</dbReference>
<reference evidence="4" key="1">
    <citation type="submission" date="2021-02" db="EMBL/GenBank/DDBJ databases">
        <title>Natronoglycomyces albus gen. nov., sp. nov, a haloalkaliphilic actinobacterium from a soda solonchak soil.</title>
        <authorList>
            <person name="Sorokin D.Y."/>
            <person name="Khijniak T.V."/>
            <person name="Zakharycheva A.P."/>
            <person name="Boueva O.V."/>
            <person name="Ariskina E.V."/>
            <person name="Hahnke R.L."/>
            <person name="Bunk B."/>
            <person name="Sproer C."/>
            <person name="Schumann P."/>
            <person name="Evtushenko L.I."/>
            <person name="Kublanov I.V."/>
        </authorList>
    </citation>
    <scope>NUCLEOTIDE SEQUENCE</scope>
    <source>
        <strain evidence="4">DSM 106290</strain>
    </source>
</reference>
<evidence type="ECO:0000313" key="5">
    <source>
        <dbReference type="Proteomes" id="UP000662939"/>
    </source>
</evidence>
<dbReference type="RefSeq" id="WP_213172635.1">
    <property type="nucleotide sequence ID" value="NZ_CP070496.1"/>
</dbReference>
<name>A0A895XMP2_9ACTN</name>
<keyword evidence="5" id="KW-1185">Reference proteome</keyword>
<dbReference type="PANTHER" id="PTHR43158">
    <property type="entry name" value="SKFA PEPTIDE EXPORT ATP-BINDING PROTEIN SKFE"/>
    <property type="match status" value="1"/>
</dbReference>
<dbReference type="PANTHER" id="PTHR43158:SF5">
    <property type="entry name" value="ABC TRANSPORTER, ATP-BINDING PROTEIN"/>
    <property type="match status" value="1"/>
</dbReference>
<dbReference type="CDD" id="cd03230">
    <property type="entry name" value="ABC_DR_subfamily_A"/>
    <property type="match status" value="1"/>
</dbReference>
<dbReference type="Gene3D" id="3.40.50.300">
    <property type="entry name" value="P-loop containing nucleotide triphosphate hydrolases"/>
    <property type="match status" value="1"/>
</dbReference>
<dbReference type="PROSITE" id="PS50893">
    <property type="entry name" value="ABC_TRANSPORTER_2"/>
    <property type="match status" value="1"/>
</dbReference>
<keyword evidence="1" id="KW-0547">Nucleotide-binding</keyword>
<dbReference type="Proteomes" id="UP000662939">
    <property type="component" value="Chromosome"/>
</dbReference>
<dbReference type="AlphaFoldDB" id="A0A895XMP2"/>
<dbReference type="SMART" id="SM00382">
    <property type="entry name" value="AAA"/>
    <property type="match status" value="1"/>
</dbReference>